<dbReference type="GeneID" id="42786340"/>
<evidence type="ECO:0000313" key="2">
    <source>
        <dbReference type="EMBL" id="RHL88199.1"/>
    </source>
</evidence>
<dbReference type="AlphaFoldDB" id="A0A412KLM4"/>
<organism evidence="1 4">
    <name type="scientific">Dorea formicigenerans</name>
    <dbReference type="NCBI Taxonomy" id="39486"/>
    <lineage>
        <taxon>Bacteria</taxon>
        <taxon>Bacillati</taxon>
        <taxon>Bacillota</taxon>
        <taxon>Clostridia</taxon>
        <taxon>Lachnospirales</taxon>
        <taxon>Lachnospiraceae</taxon>
        <taxon>Dorea</taxon>
    </lineage>
</organism>
<comment type="caution">
    <text evidence="1">The sequence shown here is derived from an EMBL/GenBank/DDBJ whole genome shotgun (WGS) entry which is preliminary data.</text>
</comment>
<accession>A0A412KLM4</accession>
<evidence type="ECO:0000313" key="4">
    <source>
        <dbReference type="Proteomes" id="UP000285981"/>
    </source>
</evidence>
<dbReference type="EMBL" id="QRPD01000005">
    <property type="protein sequence ID" value="RHL88199.1"/>
    <property type="molecule type" value="Genomic_DNA"/>
</dbReference>
<sequence length="127" mass="15081">MSKLERIIHDNSNGLDYILVGEIYLPLIAVPEEKREIGFYGSLHRNYLKDYKSGLYSYLTLSGKLWTYLADLNEQCLERRDFLMEQIMEQEGITEELKSRDQMEWVRRANNARSRVDEIILNELVYV</sequence>
<proteinExistence type="predicted"/>
<dbReference type="Proteomes" id="UP000285981">
    <property type="component" value="Unassembled WGS sequence"/>
</dbReference>
<gene>
    <name evidence="1" type="ORF">DWX78_10650</name>
    <name evidence="2" type="ORF">DWZ98_07315</name>
</gene>
<dbReference type="EMBL" id="QRVU01000053">
    <property type="protein sequence ID" value="RGS69450.1"/>
    <property type="molecule type" value="Genomic_DNA"/>
</dbReference>
<dbReference type="RefSeq" id="WP_021738890.1">
    <property type="nucleotide sequence ID" value="NZ_JAJCOF010000008.1"/>
</dbReference>
<protein>
    <submittedName>
        <fullName evidence="1">TnpV protein</fullName>
    </submittedName>
</protein>
<dbReference type="Proteomes" id="UP000283325">
    <property type="component" value="Unassembled WGS sequence"/>
</dbReference>
<evidence type="ECO:0000313" key="1">
    <source>
        <dbReference type="EMBL" id="RGS69450.1"/>
    </source>
</evidence>
<reference evidence="3 4" key="1">
    <citation type="submission" date="2018-08" db="EMBL/GenBank/DDBJ databases">
        <title>A genome reference for cultivated species of the human gut microbiota.</title>
        <authorList>
            <person name="Zou Y."/>
            <person name="Xue W."/>
            <person name="Luo G."/>
        </authorList>
    </citation>
    <scope>NUCLEOTIDE SEQUENCE [LARGE SCALE GENOMIC DNA]</scope>
    <source>
        <strain evidence="1 4">AF21-25</strain>
        <strain evidence="2 3">AF36-1BH</strain>
    </source>
</reference>
<dbReference type="Pfam" id="PF14198">
    <property type="entry name" value="TnpV"/>
    <property type="match status" value="1"/>
</dbReference>
<evidence type="ECO:0000313" key="3">
    <source>
        <dbReference type="Proteomes" id="UP000283325"/>
    </source>
</evidence>
<dbReference type="InterPro" id="IPR026989">
    <property type="entry name" value="TnpV"/>
</dbReference>
<name>A0A412KLM4_9FIRM</name>